<gene>
    <name evidence="8" type="ORF">FA10DRAFT_228953</name>
</gene>
<evidence type="ECO:0000256" key="2">
    <source>
        <dbReference type="ARBA" id="ARBA00009560"/>
    </source>
</evidence>
<keyword evidence="3 6" id="KW-0235">DNA replication</keyword>
<reference evidence="8 9" key="1">
    <citation type="journal article" date="2018" name="Mol. Biol. Evol.">
        <title>Broad Genomic Sampling Reveals a Smut Pathogenic Ancestry of the Fungal Clade Ustilaginomycotina.</title>
        <authorList>
            <person name="Kijpornyongpan T."/>
            <person name="Mondo S.J."/>
            <person name="Barry K."/>
            <person name="Sandor L."/>
            <person name="Lee J."/>
            <person name="Lipzen A."/>
            <person name="Pangilinan J."/>
            <person name="LaButti K."/>
            <person name="Hainaut M."/>
            <person name="Henrissat B."/>
            <person name="Grigoriev I.V."/>
            <person name="Spatafora J.W."/>
            <person name="Aime M.C."/>
        </authorList>
    </citation>
    <scope>NUCLEOTIDE SEQUENCE [LARGE SCALE GENOMIC DNA]</scope>
    <source>
        <strain evidence="8 9">MCA 4198</strain>
    </source>
</reference>
<dbReference type="PANTHER" id="PTHR12708">
    <property type="entry name" value="DNA POLYMERASE EPSILON SUBUNIT B"/>
    <property type="match status" value="1"/>
</dbReference>
<dbReference type="Pfam" id="PF04042">
    <property type="entry name" value="DNA_pol_E_B"/>
    <property type="match status" value="1"/>
</dbReference>
<protein>
    <recommendedName>
        <fullName evidence="6">DNA polymerase epsilon subunit</fullName>
    </recommendedName>
    <alternativeName>
        <fullName evidence="6">DNA polymerase II subunit 2</fullName>
    </alternativeName>
</protein>
<feature type="domain" description="DNA polymerase alpha/delta/epsilon subunit B" evidence="7">
    <location>
        <begin position="319"/>
        <end position="536"/>
    </location>
</feature>
<dbReference type="InParanoid" id="A0A316YR35"/>
<keyword evidence="4 6" id="KW-0238">DNA-binding</keyword>
<name>A0A316YR35_9BASI</name>
<dbReference type="GeneID" id="37040689"/>
<dbReference type="InterPro" id="IPR007185">
    <property type="entry name" value="DNA_pol_a/d/e_bsu"/>
</dbReference>
<dbReference type="FunCoup" id="A0A316YR35">
    <property type="interactions" value="332"/>
</dbReference>
<evidence type="ECO:0000259" key="7">
    <source>
        <dbReference type="Pfam" id="PF04042"/>
    </source>
</evidence>
<dbReference type="Proteomes" id="UP000245768">
    <property type="component" value="Unassembled WGS sequence"/>
</dbReference>
<dbReference type="EMBL" id="KZ819635">
    <property type="protein sequence ID" value="PWN91691.1"/>
    <property type="molecule type" value="Genomic_DNA"/>
</dbReference>
<sequence>MSAPTAPPALRRLILRLFSRKYGLQLHASAISFIVDTLDEHGLLEDEAVWQDSIEALAKGVVEDLGRGEGTSSIVTRTALERVYESLLVADTAASATQIERLQNDITSRDPLTYGEKADPHRFFHVVDSFKMPKVVFDERRKVFEKTSQAPKLLPPATSKPAYLLERLNIVKSAVLRNENFLPPLAVGSGKDRDAFMKLTSTTNLLGRQGQRFLLFGLLCTTSDGRYALEDADGVVGLDLEDTIPGEGIFTEGSMVLVEGEFTQEERIHVFAIGHPPSEPRKQARLLCNQVDFLGTGSMSLKEESAMKIHEESHSDLAFVFISDLHLDHPKTLSSFRSMLQGYLDADFIPFAFVLCGSFLENSKTGKGDVISRYQDAFSNLGDVLSAFPSIIAASHFVFVPSPSDPFSSPTLPRSALSSAISSKLFARLNRPSLASVKVEDHIHFTSNPARLRYFGQDIVVFREDLMGKMLRNTIRLKEEAREVDLKKYLVSTILDQAHLCPLPQQARPVLWDYDHTLRLYPMPTALVLADTFDRFELTYEGCHVFNPSRFKGNHFGWTTYYPASGKAERSELPH</sequence>
<evidence type="ECO:0000256" key="1">
    <source>
        <dbReference type="ARBA" id="ARBA00004123"/>
    </source>
</evidence>
<evidence type="ECO:0000313" key="9">
    <source>
        <dbReference type="Proteomes" id="UP000245768"/>
    </source>
</evidence>
<comment type="function">
    <text evidence="6">Participates in DNA repair and in chromosomal DNA replication.</text>
</comment>
<dbReference type="PIRSF" id="PIRSF000799">
    <property type="entry name" value="DNA_pol_eps_2"/>
    <property type="match status" value="1"/>
</dbReference>
<dbReference type="STRING" id="215250.A0A316YR35"/>
<keyword evidence="9" id="KW-1185">Reference proteome</keyword>
<dbReference type="RefSeq" id="XP_025378889.1">
    <property type="nucleotide sequence ID" value="XM_025518773.1"/>
</dbReference>
<dbReference type="GO" id="GO:0042276">
    <property type="term" value="P:error-prone translesion synthesis"/>
    <property type="evidence" value="ECO:0007669"/>
    <property type="project" value="TreeGrafter"/>
</dbReference>
<dbReference type="OrthoDB" id="10254730at2759"/>
<evidence type="ECO:0000256" key="3">
    <source>
        <dbReference type="ARBA" id="ARBA00022705"/>
    </source>
</evidence>
<dbReference type="AlphaFoldDB" id="A0A316YR35"/>
<dbReference type="InterPro" id="IPR016266">
    <property type="entry name" value="POLE2"/>
</dbReference>
<keyword evidence="5 6" id="KW-0539">Nucleus</keyword>
<organism evidence="8 9">
    <name type="scientific">Acaromyces ingoldii</name>
    <dbReference type="NCBI Taxonomy" id="215250"/>
    <lineage>
        <taxon>Eukaryota</taxon>
        <taxon>Fungi</taxon>
        <taxon>Dikarya</taxon>
        <taxon>Basidiomycota</taxon>
        <taxon>Ustilaginomycotina</taxon>
        <taxon>Exobasidiomycetes</taxon>
        <taxon>Exobasidiales</taxon>
        <taxon>Cryptobasidiaceae</taxon>
        <taxon>Acaromyces</taxon>
    </lineage>
</organism>
<comment type="similarity">
    <text evidence="2 6">Belongs to the DNA polymerase epsilon subunit B family.</text>
</comment>
<evidence type="ECO:0000256" key="6">
    <source>
        <dbReference type="PIRNR" id="PIRNR000799"/>
    </source>
</evidence>
<evidence type="ECO:0000256" key="5">
    <source>
        <dbReference type="ARBA" id="ARBA00023242"/>
    </source>
</evidence>
<accession>A0A316YR35</accession>
<comment type="subcellular location">
    <subcellularLocation>
        <location evidence="1 6">Nucleus</location>
    </subcellularLocation>
</comment>
<evidence type="ECO:0000256" key="4">
    <source>
        <dbReference type="ARBA" id="ARBA00023125"/>
    </source>
</evidence>
<dbReference type="GO" id="GO:0008622">
    <property type="term" value="C:epsilon DNA polymerase complex"/>
    <property type="evidence" value="ECO:0007669"/>
    <property type="project" value="UniProtKB-UniRule"/>
</dbReference>
<evidence type="ECO:0000313" key="8">
    <source>
        <dbReference type="EMBL" id="PWN91691.1"/>
    </source>
</evidence>
<proteinExistence type="inferred from homology"/>
<dbReference type="GO" id="GO:0003677">
    <property type="term" value="F:DNA binding"/>
    <property type="evidence" value="ECO:0007669"/>
    <property type="project" value="UniProtKB-UniRule"/>
</dbReference>
<dbReference type="PANTHER" id="PTHR12708:SF0">
    <property type="entry name" value="DNA POLYMERASE EPSILON SUBUNIT 2"/>
    <property type="match status" value="1"/>
</dbReference>
<dbReference type="GO" id="GO:0006261">
    <property type="term" value="P:DNA-templated DNA replication"/>
    <property type="evidence" value="ECO:0007669"/>
    <property type="project" value="InterPro"/>
</dbReference>